<feature type="region of interest" description="Disordered" evidence="1">
    <location>
        <begin position="47"/>
        <end position="66"/>
    </location>
</feature>
<organism evidence="2 3">
    <name type="scientific">Coleophoma crateriformis</name>
    <dbReference type="NCBI Taxonomy" id="565419"/>
    <lineage>
        <taxon>Eukaryota</taxon>
        <taxon>Fungi</taxon>
        <taxon>Dikarya</taxon>
        <taxon>Ascomycota</taxon>
        <taxon>Pezizomycotina</taxon>
        <taxon>Leotiomycetes</taxon>
        <taxon>Helotiales</taxon>
        <taxon>Dermateaceae</taxon>
        <taxon>Coleophoma</taxon>
    </lineage>
</organism>
<evidence type="ECO:0000313" key="3">
    <source>
        <dbReference type="Proteomes" id="UP000256328"/>
    </source>
</evidence>
<gene>
    <name evidence="2" type="ORF">BP5796_10272</name>
</gene>
<sequence length="115" mass="12803">MLQAVPVQQTEQNNSIMTDCKDCVDCPKKSNRVAVQVEIEDLEPTHAPRSCASKKPKARIQGTAMVREKSSSTIVDVTSIPLPHLDERGILISGGRPILWHPHQPFFTETTESRI</sequence>
<keyword evidence="3" id="KW-1185">Reference proteome</keyword>
<evidence type="ECO:0000313" key="2">
    <source>
        <dbReference type="EMBL" id="RDW65580.1"/>
    </source>
</evidence>
<evidence type="ECO:0000256" key="1">
    <source>
        <dbReference type="SAM" id="MobiDB-lite"/>
    </source>
</evidence>
<comment type="caution">
    <text evidence="2">The sequence shown here is derived from an EMBL/GenBank/DDBJ whole genome shotgun (WGS) entry which is preliminary data.</text>
</comment>
<dbReference type="AlphaFoldDB" id="A0A3D8QV91"/>
<protein>
    <submittedName>
        <fullName evidence="2">Uncharacterized protein</fullName>
    </submittedName>
</protein>
<dbReference type="Proteomes" id="UP000256328">
    <property type="component" value="Unassembled WGS sequence"/>
</dbReference>
<reference evidence="2 3" key="1">
    <citation type="journal article" date="2018" name="IMA Fungus">
        <title>IMA Genome-F 9: Draft genome sequence of Annulohypoxylon stygium, Aspergillus mulundensis, Berkeleyomyces basicola (syn. Thielaviopsis basicola), Ceratocystis smalleyi, two Cercospora beticola strains, Coleophoma cylindrospora, Fusarium fracticaudum, Phialophora cf. hyalina, and Morchella septimelata.</title>
        <authorList>
            <person name="Wingfield B.D."/>
            <person name="Bills G.F."/>
            <person name="Dong Y."/>
            <person name="Huang W."/>
            <person name="Nel W.J."/>
            <person name="Swalarsk-Parry B.S."/>
            <person name="Vaghefi N."/>
            <person name="Wilken P.M."/>
            <person name="An Z."/>
            <person name="de Beer Z.W."/>
            <person name="De Vos L."/>
            <person name="Chen L."/>
            <person name="Duong T.A."/>
            <person name="Gao Y."/>
            <person name="Hammerbacher A."/>
            <person name="Kikkert J.R."/>
            <person name="Li Y."/>
            <person name="Li H."/>
            <person name="Li K."/>
            <person name="Li Q."/>
            <person name="Liu X."/>
            <person name="Ma X."/>
            <person name="Naidoo K."/>
            <person name="Pethybridge S.J."/>
            <person name="Sun J."/>
            <person name="Steenkamp E.T."/>
            <person name="van der Nest M.A."/>
            <person name="van Wyk S."/>
            <person name="Wingfield M.J."/>
            <person name="Xiong C."/>
            <person name="Yue Q."/>
            <person name="Zhang X."/>
        </authorList>
    </citation>
    <scope>NUCLEOTIDE SEQUENCE [LARGE SCALE GENOMIC DNA]</scope>
    <source>
        <strain evidence="2 3">BP5796</strain>
    </source>
</reference>
<name>A0A3D8QV91_9HELO</name>
<dbReference type="EMBL" id="PDLN01000015">
    <property type="protein sequence ID" value="RDW65580.1"/>
    <property type="molecule type" value="Genomic_DNA"/>
</dbReference>
<proteinExistence type="predicted"/>
<accession>A0A3D8QV91</accession>